<dbReference type="InterPro" id="IPR012544">
    <property type="entry name" value="PHb"/>
</dbReference>
<gene>
    <name evidence="2" type="ORF">FJU11_03710</name>
</gene>
<reference evidence="2 3" key="1">
    <citation type="submission" date="2019-06" db="EMBL/GenBank/DDBJ databases">
        <authorList>
            <person name="Li M."/>
        </authorList>
    </citation>
    <scope>NUCLEOTIDE SEQUENCE [LARGE SCALE GENOMIC DNA]</scope>
    <source>
        <strain evidence="2 3">BGMRC6574</strain>
    </source>
</reference>
<name>A0A506UA51_9HYPH</name>
<accession>A0A506UA51</accession>
<dbReference type="CDD" id="cd13225">
    <property type="entry name" value="PH-like_bacteria"/>
    <property type="match status" value="1"/>
</dbReference>
<comment type="caution">
    <text evidence="2">The sequence shown here is derived from an EMBL/GenBank/DDBJ whole genome shotgun (WGS) entry which is preliminary data.</text>
</comment>
<dbReference type="OrthoDB" id="3199551at2"/>
<dbReference type="InterPro" id="IPR037063">
    <property type="entry name" value="PHb_sf"/>
</dbReference>
<dbReference type="Gene3D" id="2.30.29.50">
    <property type="entry name" value="Bacterial Pleckstrin homology domain"/>
    <property type="match status" value="1"/>
</dbReference>
<evidence type="ECO:0000259" key="1">
    <source>
        <dbReference type="Pfam" id="PF08000"/>
    </source>
</evidence>
<dbReference type="EMBL" id="VHLH01000004">
    <property type="protein sequence ID" value="TPW31312.1"/>
    <property type="molecule type" value="Genomic_DNA"/>
</dbReference>
<protein>
    <submittedName>
        <fullName evidence="2">PH domain-containing protein</fullName>
    </submittedName>
</protein>
<feature type="domain" description="Bacterial Pleckstrin homology" evidence="1">
    <location>
        <begin position="2"/>
        <end position="121"/>
    </location>
</feature>
<dbReference type="PANTHER" id="PTHR35796">
    <property type="entry name" value="HYPOTHETICAL CYTOSOLIC PROTEIN"/>
    <property type="match status" value="1"/>
</dbReference>
<dbReference type="Proteomes" id="UP000320314">
    <property type="component" value="Unassembled WGS sequence"/>
</dbReference>
<dbReference type="SUPFAM" id="SSF50729">
    <property type="entry name" value="PH domain-like"/>
    <property type="match status" value="1"/>
</dbReference>
<dbReference type="PANTHER" id="PTHR35796:SF3">
    <property type="entry name" value="BHLH DOMAIN-CONTAINING PROTEIN"/>
    <property type="match status" value="1"/>
</dbReference>
<organism evidence="2 3">
    <name type="scientific">Pararhizobium mangrovi</name>
    <dbReference type="NCBI Taxonomy" id="2590452"/>
    <lineage>
        <taxon>Bacteria</taxon>
        <taxon>Pseudomonadati</taxon>
        <taxon>Pseudomonadota</taxon>
        <taxon>Alphaproteobacteria</taxon>
        <taxon>Hyphomicrobiales</taxon>
        <taxon>Rhizobiaceae</taxon>
        <taxon>Rhizobium/Agrobacterium group</taxon>
        <taxon>Pararhizobium</taxon>
    </lineage>
</organism>
<sequence>MGLLDGLMGHASDADTKKIGEKLEGILLPEEEVRLAFNVLRDFFVFTDLRFMIVDVQGMTGKKTNYLTIPYGSISRFSLETAGSFDLEAELRIWLSGEDQPIERTLGKGVDTKGIQQALAAGTLR</sequence>
<dbReference type="Pfam" id="PF08000">
    <property type="entry name" value="bPH_1"/>
    <property type="match status" value="1"/>
</dbReference>
<evidence type="ECO:0000313" key="2">
    <source>
        <dbReference type="EMBL" id="TPW31312.1"/>
    </source>
</evidence>
<evidence type="ECO:0000313" key="3">
    <source>
        <dbReference type="Proteomes" id="UP000320314"/>
    </source>
</evidence>
<keyword evidence="3" id="KW-1185">Reference proteome</keyword>
<dbReference type="AlphaFoldDB" id="A0A506UA51"/>
<proteinExistence type="predicted"/>
<dbReference type="RefSeq" id="WP_141165675.1">
    <property type="nucleotide sequence ID" value="NZ_VHLH01000004.1"/>
</dbReference>